<name>A0AAE1AJX2_9GAST</name>
<protein>
    <submittedName>
        <fullName evidence="1">Uncharacterized protein</fullName>
    </submittedName>
</protein>
<evidence type="ECO:0000313" key="1">
    <source>
        <dbReference type="EMBL" id="KAK3788571.1"/>
    </source>
</evidence>
<dbReference type="AlphaFoldDB" id="A0AAE1AJX2"/>
<gene>
    <name evidence="1" type="ORF">RRG08_031227</name>
</gene>
<keyword evidence="2" id="KW-1185">Reference proteome</keyword>
<evidence type="ECO:0000313" key="2">
    <source>
        <dbReference type="Proteomes" id="UP001283361"/>
    </source>
</evidence>
<accession>A0AAE1AJX2</accession>
<organism evidence="1 2">
    <name type="scientific">Elysia crispata</name>
    <name type="common">lettuce slug</name>
    <dbReference type="NCBI Taxonomy" id="231223"/>
    <lineage>
        <taxon>Eukaryota</taxon>
        <taxon>Metazoa</taxon>
        <taxon>Spiralia</taxon>
        <taxon>Lophotrochozoa</taxon>
        <taxon>Mollusca</taxon>
        <taxon>Gastropoda</taxon>
        <taxon>Heterobranchia</taxon>
        <taxon>Euthyneura</taxon>
        <taxon>Panpulmonata</taxon>
        <taxon>Sacoglossa</taxon>
        <taxon>Placobranchoidea</taxon>
        <taxon>Plakobranchidae</taxon>
        <taxon>Elysia</taxon>
    </lineage>
</organism>
<dbReference type="EMBL" id="JAWDGP010001753">
    <property type="protein sequence ID" value="KAK3788571.1"/>
    <property type="molecule type" value="Genomic_DNA"/>
</dbReference>
<dbReference type="Proteomes" id="UP001283361">
    <property type="component" value="Unassembled WGS sequence"/>
</dbReference>
<reference evidence="1" key="1">
    <citation type="journal article" date="2023" name="G3 (Bethesda)">
        <title>A reference genome for the long-term kleptoplast-retaining sea slug Elysia crispata morphotype clarki.</title>
        <authorList>
            <person name="Eastman K.E."/>
            <person name="Pendleton A.L."/>
            <person name="Shaikh M.A."/>
            <person name="Suttiyut T."/>
            <person name="Ogas R."/>
            <person name="Tomko P."/>
            <person name="Gavelis G."/>
            <person name="Widhalm J.R."/>
            <person name="Wisecaver J.H."/>
        </authorList>
    </citation>
    <scope>NUCLEOTIDE SEQUENCE</scope>
    <source>
        <strain evidence="1">ECLA1</strain>
    </source>
</reference>
<proteinExistence type="predicted"/>
<sequence length="110" mass="12657">MQRANRRLGRKVGEMNYGRISVTFRGRAIGCQGFKEIVPCRETEMHNLNGCSRTVTMDEDGHLAVDWIYQTTRPEVSDEQSNLRKRSESYKGNCYSTSYSLANWGDKLRS</sequence>
<comment type="caution">
    <text evidence="1">The sequence shown here is derived from an EMBL/GenBank/DDBJ whole genome shotgun (WGS) entry which is preliminary data.</text>
</comment>